<dbReference type="AlphaFoldDB" id="A0A518KCU0"/>
<keyword evidence="2" id="KW-0812">Transmembrane</keyword>
<proteinExistence type="predicted"/>
<dbReference type="KEGG" id="bmei:Spa11_38420"/>
<evidence type="ECO:0000259" key="3">
    <source>
        <dbReference type="Pfam" id="PF20382"/>
    </source>
</evidence>
<feature type="region of interest" description="Disordered" evidence="1">
    <location>
        <begin position="162"/>
        <end position="189"/>
    </location>
</feature>
<keyword evidence="5" id="KW-1185">Reference proteome</keyword>
<evidence type="ECO:0000313" key="4">
    <source>
        <dbReference type="EMBL" id="QDV75622.1"/>
    </source>
</evidence>
<evidence type="ECO:0000313" key="5">
    <source>
        <dbReference type="Proteomes" id="UP000316426"/>
    </source>
</evidence>
<reference evidence="4 5" key="1">
    <citation type="submission" date="2019-02" db="EMBL/GenBank/DDBJ databases">
        <title>Deep-cultivation of Planctomycetes and their phenomic and genomic characterization uncovers novel biology.</title>
        <authorList>
            <person name="Wiegand S."/>
            <person name="Jogler M."/>
            <person name="Boedeker C."/>
            <person name="Pinto D."/>
            <person name="Vollmers J."/>
            <person name="Rivas-Marin E."/>
            <person name="Kohn T."/>
            <person name="Peeters S.H."/>
            <person name="Heuer A."/>
            <person name="Rast P."/>
            <person name="Oberbeckmann S."/>
            <person name="Bunk B."/>
            <person name="Jeske O."/>
            <person name="Meyerdierks A."/>
            <person name="Storesund J.E."/>
            <person name="Kallscheuer N."/>
            <person name="Luecker S."/>
            <person name="Lage O.M."/>
            <person name="Pohl T."/>
            <person name="Merkel B.J."/>
            <person name="Hornburger P."/>
            <person name="Mueller R.-W."/>
            <person name="Bruemmer F."/>
            <person name="Labrenz M."/>
            <person name="Spormann A.M."/>
            <person name="Op den Camp H."/>
            <person name="Overmann J."/>
            <person name="Amann R."/>
            <person name="Jetten M.S.M."/>
            <person name="Mascher T."/>
            <person name="Medema M.H."/>
            <person name="Devos D.P."/>
            <person name="Kaster A.-K."/>
            <person name="Ovreas L."/>
            <person name="Rohde M."/>
            <person name="Galperin M.Y."/>
            <person name="Jogler C."/>
        </authorList>
    </citation>
    <scope>NUCLEOTIDE SEQUENCE [LARGE SCALE GENOMIC DNA]</scope>
    <source>
        <strain evidence="4 5">Spa11</strain>
    </source>
</reference>
<dbReference type="Proteomes" id="UP000316426">
    <property type="component" value="Chromosome"/>
</dbReference>
<feature type="compositionally biased region" description="Basic and acidic residues" evidence="1">
    <location>
        <begin position="163"/>
        <end position="173"/>
    </location>
</feature>
<dbReference type="InterPro" id="IPR046499">
    <property type="entry name" value="DUF6677"/>
</dbReference>
<dbReference type="Pfam" id="PF20382">
    <property type="entry name" value="DUF6677"/>
    <property type="match status" value="1"/>
</dbReference>
<accession>A0A518KCU0</accession>
<gene>
    <name evidence="4" type="ORF">Spa11_38420</name>
</gene>
<protein>
    <recommendedName>
        <fullName evidence="3">DUF6677 domain-containing protein</fullName>
    </recommendedName>
</protein>
<sequence>MRPTNAAFSATDDRLAGGGAVAVESGIRGTAAISTLVSTPGAPLADTTEPTPVHLPNPKLAALLAWLFPGLGHLYQGRRRKGVLFMASIVSLFLAGMVIGKGQVVYASTLPLAPVPPFLYDGWPFICQSGIGVVAIPGWIERSRYMANEGPLFISAFYPPPSSERDARERRVDLTSTDESGEEVRHPNGPAKRRYDLGFRFEVGMVYTVIAGLLNLLVVYDAHSGPMLAEEEKEDEEKKDAEKSAPDGSAA</sequence>
<organism evidence="4 5">
    <name type="scientific">Botrimarina mediterranea</name>
    <dbReference type="NCBI Taxonomy" id="2528022"/>
    <lineage>
        <taxon>Bacteria</taxon>
        <taxon>Pseudomonadati</taxon>
        <taxon>Planctomycetota</taxon>
        <taxon>Planctomycetia</taxon>
        <taxon>Pirellulales</taxon>
        <taxon>Lacipirellulaceae</taxon>
        <taxon>Botrimarina</taxon>
    </lineage>
</organism>
<feature type="domain" description="DUF6677" evidence="3">
    <location>
        <begin position="60"/>
        <end position="232"/>
    </location>
</feature>
<feature type="transmembrane region" description="Helical" evidence="2">
    <location>
        <begin position="122"/>
        <end position="140"/>
    </location>
</feature>
<feature type="transmembrane region" description="Helical" evidence="2">
    <location>
        <begin position="201"/>
        <end position="220"/>
    </location>
</feature>
<feature type="region of interest" description="Disordered" evidence="1">
    <location>
        <begin position="228"/>
        <end position="251"/>
    </location>
</feature>
<feature type="compositionally biased region" description="Basic and acidic residues" evidence="1">
    <location>
        <begin position="236"/>
        <end position="245"/>
    </location>
</feature>
<feature type="transmembrane region" description="Helical" evidence="2">
    <location>
        <begin position="83"/>
        <end position="102"/>
    </location>
</feature>
<evidence type="ECO:0000256" key="2">
    <source>
        <dbReference type="SAM" id="Phobius"/>
    </source>
</evidence>
<keyword evidence="2" id="KW-0472">Membrane</keyword>
<evidence type="ECO:0000256" key="1">
    <source>
        <dbReference type="SAM" id="MobiDB-lite"/>
    </source>
</evidence>
<keyword evidence="2" id="KW-1133">Transmembrane helix</keyword>
<dbReference type="EMBL" id="CP036349">
    <property type="protein sequence ID" value="QDV75622.1"/>
    <property type="molecule type" value="Genomic_DNA"/>
</dbReference>
<name>A0A518KCU0_9BACT</name>